<sequence length="75" mass="8311">MRSLPLLKNRFPLCRVLLEPEHITTAYYTFGVLEAVTQPARPQQTPKKKTVLSAARMFRCSSVLSESALSSSADA</sequence>
<dbReference type="AlphaFoldDB" id="A0A5B7E5G2"/>
<evidence type="ECO:0000313" key="2">
    <source>
        <dbReference type="Proteomes" id="UP000324222"/>
    </source>
</evidence>
<comment type="caution">
    <text evidence="1">The sequence shown here is derived from an EMBL/GenBank/DDBJ whole genome shotgun (WGS) entry which is preliminary data.</text>
</comment>
<gene>
    <name evidence="1" type="ORF">E2C01_022443</name>
</gene>
<organism evidence="1 2">
    <name type="scientific">Portunus trituberculatus</name>
    <name type="common">Swimming crab</name>
    <name type="synonym">Neptunus trituberculatus</name>
    <dbReference type="NCBI Taxonomy" id="210409"/>
    <lineage>
        <taxon>Eukaryota</taxon>
        <taxon>Metazoa</taxon>
        <taxon>Ecdysozoa</taxon>
        <taxon>Arthropoda</taxon>
        <taxon>Crustacea</taxon>
        <taxon>Multicrustacea</taxon>
        <taxon>Malacostraca</taxon>
        <taxon>Eumalacostraca</taxon>
        <taxon>Eucarida</taxon>
        <taxon>Decapoda</taxon>
        <taxon>Pleocyemata</taxon>
        <taxon>Brachyura</taxon>
        <taxon>Eubrachyura</taxon>
        <taxon>Portunoidea</taxon>
        <taxon>Portunidae</taxon>
        <taxon>Portuninae</taxon>
        <taxon>Portunus</taxon>
    </lineage>
</organism>
<reference evidence="1 2" key="1">
    <citation type="submission" date="2019-05" db="EMBL/GenBank/DDBJ databases">
        <title>Another draft genome of Portunus trituberculatus and its Hox gene families provides insights of decapod evolution.</title>
        <authorList>
            <person name="Jeong J.-H."/>
            <person name="Song I."/>
            <person name="Kim S."/>
            <person name="Choi T."/>
            <person name="Kim D."/>
            <person name="Ryu S."/>
            <person name="Kim W."/>
        </authorList>
    </citation>
    <scope>NUCLEOTIDE SEQUENCE [LARGE SCALE GENOMIC DNA]</scope>
    <source>
        <tissue evidence="1">Muscle</tissue>
    </source>
</reference>
<protein>
    <submittedName>
        <fullName evidence="1">Uncharacterized protein</fullName>
    </submittedName>
</protein>
<name>A0A5B7E5G2_PORTR</name>
<evidence type="ECO:0000313" key="1">
    <source>
        <dbReference type="EMBL" id="MPC29221.1"/>
    </source>
</evidence>
<dbReference type="EMBL" id="VSRR010002035">
    <property type="protein sequence ID" value="MPC29221.1"/>
    <property type="molecule type" value="Genomic_DNA"/>
</dbReference>
<keyword evidence="2" id="KW-1185">Reference proteome</keyword>
<accession>A0A5B7E5G2</accession>
<proteinExistence type="predicted"/>
<dbReference type="Proteomes" id="UP000324222">
    <property type="component" value="Unassembled WGS sequence"/>
</dbReference>